<name>A0A2A2I4A1_9GAMM</name>
<dbReference type="EMBL" id="QEKQ01000003">
    <property type="protein sequence ID" value="PVY77366.1"/>
    <property type="molecule type" value="Genomic_DNA"/>
</dbReference>
<protein>
    <submittedName>
        <fullName evidence="11">Energy transducer TonB</fullName>
    </submittedName>
    <submittedName>
        <fullName evidence="12">Outer membrane transport energization protein ExbB</fullName>
    </submittedName>
</protein>
<comment type="subcellular location">
    <subcellularLocation>
        <location evidence="1">Cell membrane</location>
        <topology evidence="1">Multi-pass membrane protein</topology>
    </subcellularLocation>
    <subcellularLocation>
        <location evidence="6">Membrane</location>
        <topology evidence="6">Multi-pass membrane protein</topology>
    </subcellularLocation>
</comment>
<evidence type="ECO:0000313" key="14">
    <source>
        <dbReference type="Proteomes" id="UP000245887"/>
    </source>
</evidence>
<evidence type="ECO:0000256" key="8">
    <source>
        <dbReference type="SAM" id="Phobius"/>
    </source>
</evidence>
<dbReference type="Pfam" id="PF01618">
    <property type="entry name" value="MotA_ExbB"/>
    <property type="match status" value="1"/>
</dbReference>
<reference evidence="12 14" key="2">
    <citation type="submission" date="2018-04" db="EMBL/GenBank/DDBJ databases">
        <title>Genomic Encyclopedia of Type Strains, Phase IV (KMG-IV): sequencing the most valuable type-strain genomes for metagenomic binning, comparative biology and taxonomic classification.</title>
        <authorList>
            <person name="Goeker M."/>
        </authorList>
    </citation>
    <scope>NUCLEOTIDE SEQUENCE [LARGE SCALE GENOMIC DNA]</scope>
    <source>
        <strain evidence="12 14">DSM 28688</strain>
    </source>
</reference>
<dbReference type="OrthoDB" id="4045at2"/>
<keyword evidence="6" id="KW-0653">Protein transport</keyword>
<evidence type="ECO:0000256" key="7">
    <source>
        <dbReference type="SAM" id="Coils"/>
    </source>
</evidence>
<feature type="transmembrane region" description="Helical" evidence="8">
    <location>
        <begin position="279"/>
        <end position="305"/>
    </location>
</feature>
<evidence type="ECO:0000256" key="9">
    <source>
        <dbReference type="SAM" id="SignalP"/>
    </source>
</evidence>
<reference evidence="11 13" key="1">
    <citation type="submission" date="2017-07" db="EMBL/GenBank/DDBJ databases">
        <title>Tamlnaduibacter salinus (Mi-7) genome sequencing.</title>
        <authorList>
            <person name="Verma A."/>
            <person name="Krishnamurthi S."/>
        </authorList>
    </citation>
    <scope>NUCLEOTIDE SEQUENCE [LARGE SCALE GENOMIC DNA]</scope>
    <source>
        <strain evidence="11 13">Mi-7</strain>
    </source>
</reference>
<dbReference type="GO" id="GO:0005886">
    <property type="term" value="C:plasma membrane"/>
    <property type="evidence" value="ECO:0007669"/>
    <property type="project" value="UniProtKB-SubCell"/>
</dbReference>
<keyword evidence="3 8" id="KW-0812">Transmembrane</keyword>
<dbReference type="GO" id="GO:0017038">
    <property type="term" value="P:protein import"/>
    <property type="evidence" value="ECO:0007669"/>
    <property type="project" value="TreeGrafter"/>
</dbReference>
<keyword evidence="2" id="KW-1003">Cell membrane</keyword>
<keyword evidence="9" id="KW-0732">Signal</keyword>
<keyword evidence="7" id="KW-0175">Coiled coil</keyword>
<dbReference type="RefSeq" id="WP_095610840.1">
    <property type="nucleotide sequence ID" value="NZ_NMPM01000037.1"/>
</dbReference>
<dbReference type="InterPro" id="IPR050790">
    <property type="entry name" value="ExbB/TolQ_transport"/>
</dbReference>
<accession>A0A2A2I4A1</accession>
<evidence type="ECO:0000256" key="1">
    <source>
        <dbReference type="ARBA" id="ARBA00004651"/>
    </source>
</evidence>
<feature type="domain" description="MotA/TolQ/ExbB proton channel" evidence="10">
    <location>
        <begin position="322"/>
        <end position="441"/>
    </location>
</feature>
<evidence type="ECO:0000256" key="6">
    <source>
        <dbReference type="RuleBase" id="RU004057"/>
    </source>
</evidence>
<sequence>MMRRMWMVIVLLLLPLTVQAQSGDGSRETQLRELLQLVEQGMVQDAREQRERINRFIEQRNEQDQMLEQRQARLAELEAQTETLEGRFETNETEIAELETRLDDRLGTLKELFGVLQQTASDFKGVVAASPTSSQYTDRVDFLESLIDKAGSSSRLPSIGELERLWYEMQQEMVASGEVARYPANVVADNGETNEQSVVRVGTFNVVSDGQYLRWEPETSQLVQLPRQPGARYTAQAEDFSQASAGELSDFWVDPSGGSLLSLLIQAPELKDRINQGGVIGYIIIGIGAFALLLALERLISLGLLTMKVQRQARTDQASPKNPLGRVMQTYQDHRNKDTETLELKLGESIARETPKLTRFLPLLKIIAVVAPLLGLLGTVTGMINTFQAITLFGTGDPKLMAGGISQALVTTVMGLAVAIPTVLLHTVVSGRSKRLLQILEERSIGIIARRDEQQGQTA</sequence>
<keyword evidence="5 8" id="KW-0472">Membrane</keyword>
<evidence type="ECO:0000313" key="12">
    <source>
        <dbReference type="EMBL" id="PVY77366.1"/>
    </source>
</evidence>
<gene>
    <name evidence="12" type="ORF">C8D92_10351</name>
    <name evidence="11" type="ORF">CF392_07495</name>
</gene>
<dbReference type="Gene3D" id="1.20.5.340">
    <property type="match status" value="1"/>
</dbReference>
<organism evidence="11 13">
    <name type="scientific">Tamilnaduibacter salinus</name>
    <dbReference type="NCBI Taxonomy" id="1484056"/>
    <lineage>
        <taxon>Bacteria</taxon>
        <taxon>Pseudomonadati</taxon>
        <taxon>Pseudomonadota</taxon>
        <taxon>Gammaproteobacteria</taxon>
        <taxon>Pseudomonadales</taxon>
        <taxon>Marinobacteraceae</taxon>
        <taxon>Tamilnaduibacter</taxon>
    </lineage>
</organism>
<dbReference type="InterPro" id="IPR017270">
    <property type="entry name" value="MotA/TolQ/ExbB-rel"/>
</dbReference>
<feature type="transmembrane region" description="Helical" evidence="8">
    <location>
        <begin position="362"/>
        <end position="384"/>
    </location>
</feature>
<dbReference type="Proteomes" id="UP000245887">
    <property type="component" value="Unassembled WGS sequence"/>
</dbReference>
<comment type="caution">
    <text evidence="11">The sequence shown here is derived from an EMBL/GenBank/DDBJ whole genome shotgun (WGS) entry which is preliminary data.</text>
</comment>
<dbReference type="Proteomes" id="UP000218332">
    <property type="component" value="Unassembled WGS sequence"/>
</dbReference>
<evidence type="ECO:0000256" key="2">
    <source>
        <dbReference type="ARBA" id="ARBA00022475"/>
    </source>
</evidence>
<dbReference type="PANTHER" id="PTHR30625:SF11">
    <property type="entry name" value="MOTA_TOLQ_EXBB PROTON CHANNEL DOMAIN-CONTAINING PROTEIN"/>
    <property type="match status" value="1"/>
</dbReference>
<feature type="coiled-coil region" evidence="7">
    <location>
        <begin position="60"/>
        <end position="101"/>
    </location>
</feature>
<keyword evidence="6" id="KW-0813">Transport</keyword>
<evidence type="ECO:0000256" key="5">
    <source>
        <dbReference type="ARBA" id="ARBA00023136"/>
    </source>
</evidence>
<dbReference type="AlphaFoldDB" id="A0A2A2I4A1"/>
<comment type="similarity">
    <text evidence="6">Belongs to the exbB/tolQ family.</text>
</comment>
<keyword evidence="4 8" id="KW-1133">Transmembrane helix</keyword>
<evidence type="ECO:0000256" key="4">
    <source>
        <dbReference type="ARBA" id="ARBA00022989"/>
    </source>
</evidence>
<dbReference type="InterPro" id="IPR002898">
    <property type="entry name" value="MotA_ExbB_proton_chnl"/>
</dbReference>
<dbReference type="InterPro" id="IPR016866">
    <property type="entry name" value="UCP028069"/>
</dbReference>
<keyword evidence="13" id="KW-1185">Reference proteome</keyword>
<proteinExistence type="inferred from homology"/>
<dbReference type="Pfam" id="PF11932">
    <property type="entry name" value="DUF3450"/>
    <property type="match status" value="1"/>
</dbReference>
<dbReference type="PIRSF" id="PIRSF037714">
    <property type="entry name" value="TolR"/>
    <property type="match status" value="1"/>
</dbReference>
<dbReference type="PANTHER" id="PTHR30625">
    <property type="entry name" value="PROTEIN TOLQ"/>
    <property type="match status" value="1"/>
</dbReference>
<evidence type="ECO:0000259" key="10">
    <source>
        <dbReference type="Pfam" id="PF01618"/>
    </source>
</evidence>
<feature type="transmembrane region" description="Helical" evidence="8">
    <location>
        <begin position="404"/>
        <end position="429"/>
    </location>
</feature>
<evidence type="ECO:0000313" key="11">
    <source>
        <dbReference type="EMBL" id="PAV26126.1"/>
    </source>
</evidence>
<feature type="chain" id="PRO_5033298777" evidence="9">
    <location>
        <begin position="21"/>
        <end position="459"/>
    </location>
</feature>
<feature type="signal peptide" evidence="9">
    <location>
        <begin position="1"/>
        <end position="20"/>
    </location>
</feature>
<dbReference type="EMBL" id="NMPM01000037">
    <property type="protein sequence ID" value="PAV26126.1"/>
    <property type="molecule type" value="Genomic_DNA"/>
</dbReference>
<evidence type="ECO:0000313" key="13">
    <source>
        <dbReference type="Proteomes" id="UP000218332"/>
    </source>
</evidence>
<evidence type="ECO:0000256" key="3">
    <source>
        <dbReference type="ARBA" id="ARBA00022692"/>
    </source>
</evidence>